<protein>
    <submittedName>
        <fullName evidence="5">TetR family transcriptional regulator</fullName>
    </submittedName>
</protein>
<dbReference type="InterPro" id="IPR009057">
    <property type="entry name" value="Homeodomain-like_sf"/>
</dbReference>
<dbReference type="PATRIC" id="fig|1679170.3.peg.4582"/>
<evidence type="ECO:0000256" key="3">
    <source>
        <dbReference type="PROSITE-ProRule" id="PRU00335"/>
    </source>
</evidence>
<dbReference type="PANTHER" id="PTHR43479:SF22">
    <property type="entry name" value="TRANSCRIPTIONAL REGULATOR, TETR FAMILY"/>
    <property type="match status" value="1"/>
</dbReference>
<name>A0A0K9GYA5_9BACI</name>
<dbReference type="SUPFAM" id="SSF46689">
    <property type="entry name" value="Homeodomain-like"/>
    <property type="match status" value="1"/>
</dbReference>
<dbReference type="EMBL" id="LFZW01000001">
    <property type="protein sequence ID" value="KMY51580.1"/>
    <property type="molecule type" value="Genomic_DNA"/>
</dbReference>
<comment type="caution">
    <text evidence="5">The sequence shown here is derived from an EMBL/GenBank/DDBJ whole genome shotgun (WGS) entry which is preliminary data.</text>
</comment>
<dbReference type="RefSeq" id="WP_049682932.1">
    <property type="nucleotide sequence ID" value="NZ_LFZW01000001.1"/>
</dbReference>
<keyword evidence="6" id="KW-1185">Reference proteome</keyword>
<keyword evidence="1" id="KW-0678">Repressor</keyword>
<gene>
    <name evidence="5" type="ORF">AC625_20205</name>
</gene>
<sequence length="301" mass="35498">MNKKKRNVIDKAHELFIIQGYHATSIQDILNHSGISKGSFYNYFTSKGELFKAVFNLIQDNMESERDKLLIGEDLTDKDIFIKQVSFMMELSWKNKIIQLIEDVFASNDPDLITFIKQSKYFYLTWIYERFLNIFPKNQEKYLVDCAVLYTGMMKNMMHTSKALNRIIPVPQMAQYCLDRVMTILDDISRKDIHLFVRENINQLHPQLNYNDFFNNEFSIATLNVKKVMEKQLAPKAPKLTTYLNLLYFIQEEIMNKNEDSKHFLIESALTTLKTGSEFNDTNEFITYEQILANMKYYPIA</sequence>
<organism evidence="5 6">
    <name type="scientific">Peribacillus loiseleuriae</name>
    <dbReference type="NCBI Taxonomy" id="1679170"/>
    <lineage>
        <taxon>Bacteria</taxon>
        <taxon>Bacillati</taxon>
        <taxon>Bacillota</taxon>
        <taxon>Bacilli</taxon>
        <taxon>Bacillales</taxon>
        <taxon>Bacillaceae</taxon>
        <taxon>Peribacillus</taxon>
    </lineage>
</organism>
<dbReference type="Proteomes" id="UP000037146">
    <property type="component" value="Unassembled WGS sequence"/>
</dbReference>
<dbReference type="STRING" id="1679170.AC625_20205"/>
<evidence type="ECO:0000256" key="2">
    <source>
        <dbReference type="ARBA" id="ARBA00023125"/>
    </source>
</evidence>
<evidence type="ECO:0000256" key="1">
    <source>
        <dbReference type="ARBA" id="ARBA00022491"/>
    </source>
</evidence>
<dbReference type="Gene3D" id="1.10.357.10">
    <property type="entry name" value="Tetracycline Repressor, domain 2"/>
    <property type="match status" value="1"/>
</dbReference>
<feature type="domain" description="HTH tetR-type" evidence="4">
    <location>
        <begin position="2"/>
        <end position="62"/>
    </location>
</feature>
<evidence type="ECO:0000313" key="5">
    <source>
        <dbReference type="EMBL" id="KMY51580.1"/>
    </source>
</evidence>
<dbReference type="AlphaFoldDB" id="A0A0K9GYA5"/>
<feature type="DNA-binding region" description="H-T-H motif" evidence="3">
    <location>
        <begin position="25"/>
        <end position="44"/>
    </location>
</feature>
<dbReference type="PROSITE" id="PS50977">
    <property type="entry name" value="HTH_TETR_2"/>
    <property type="match status" value="1"/>
</dbReference>
<evidence type="ECO:0000313" key="6">
    <source>
        <dbReference type="Proteomes" id="UP000037146"/>
    </source>
</evidence>
<dbReference type="OrthoDB" id="9812993at2"/>
<dbReference type="PANTHER" id="PTHR43479">
    <property type="entry name" value="ACREF/ENVCD OPERON REPRESSOR-RELATED"/>
    <property type="match status" value="1"/>
</dbReference>
<accession>A0A0K9GYA5</accession>
<reference evidence="6" key="1">
    <citation type="submission" date="2015-07" db="EMBL/GenBank/DDBJ databases">
        <title>Genome sequencing project for genomic taxonomy and phylogenomics of Bacillus-like bacteria.</title>
        <authorList>
            <person name="Liu B."/>
            <person name="Wang J."/>
            <person name="Zhu Y."/>
            <person name="Liu G."/>
            <person name="Chen Q."/>
            <person name="Chen Z."/>
            <person name="Lan J."/>
            <person name="Che J."/>
            <person name="Ge C."/>
            <person name="Shi H."/>
            <person name="Pan Z."/>
            <person name="Liu X."/>
        </authorList>
    </citation>
    <scope>NUCLEOTIDE SEQUENCE [LARGE SCALE GENOMIC DNA]</scope>
    <source>
        <strain evidence="6">FJAT-27997</strain>
    </source>
</reference>
<dbReference type="GO" id="GO:0003677">
    <property type="term" value="F:DNA binding"/>
    <property type="evidence" value="ECO:0007669"/>
    <property type="project" value="UniProtKB-UniRule"/>
</dbReference>
<dbReference type="Pfam" id="PF00440">
    <property type="entry name" value="TetR_N"/>
    <property type="match status" value="1"/>
</dbReference>
<dbReference type="InterPro" id="IPR050624">
    <property type="entry name" value="HTH-type_Tx_Regulator"/>
</dbReference>
<keyword evidence="2 3" id="KW-0238">DNA-binding</keyword>
<evidence type="ECO:0000259" key="4">
    <source>
        <dbReference type="PROSITE" id="PS50977"/>
    </source>
</evidence>
<dbReference type="InterPro" id="IPR001647">
    <property type="entry name" value="HTH_TetR"/>
</dbReference>
<dbReference type="PROSITE" id="PS01081">
    <property type="entry name" value="HTH_TETR_1"/>
    <property type="match status" value="1"/>
</dbReference>
<proteinExistence type="predicted"/>
<dbReference type="InterPro" id="IPR023772">
    <property type="entry name" value="DNA-bd_HTH_TetR-type_CS"/>
</dbReference>
<dbReference type="PRINTS" id="PR00455">
    <property type="entry name" value="HTHTETR"/>
</dbReference>